<feature type="compositionally biased region" description="Polar residues" evidence="1">
    <location>
        <begin position="239"/>
        <end position="270"/>
    </location>
</feature>
<feature type="region of interest" description="Disordered" evidence="1">
    <location>
        <begin position="89"/>
        <end position="120"/>
    </location>
</feature>
<protein>
    <submittedName>
        <fullName evidence="3">Ribonuclease MRP protein subunit rmp1</fullName>
    </submittedName>
</protein>
<feature type="domain" description="RNase MRP protein 1 RNA binding" evidence="2">
    <location>
        <begin position="40"/>
        <end position="167"/>
    </location>
</feature>
<evidence type="ECO:0000259" key="2">
    <source>
        <dbReference type="Pfam" id="PF20945"/>
    </source>
</evidence>
<dbReference type="GO" id="GO:0000466">
    <property type="term" value="P:maturation of 5.8S rRNA from tricistronic rRNA transcript (SSU-rRNA, 5.8S rRNA, LSU-rRNA)"/>
    <property type="evidence" value="ECO:0007669"/>
    <property type="project" value="TreeGrafter"/>
</dbReference>
<feature type="compositionally biased region" description="Basic and acidic residues" evidence="1">
    <location>
        <begin position="100"/>
        <end position="120"/>
    </location>
</feature>
<dbReference type="Pfam" id="PF20945">
    <property type="entry name" value="RMP1"/>
    <property type="match status" value="1"/>
</dbReference>
<dbReference type="PANTHER" id="PTHR37792">
    <property type="entry name" value="RIBONUCLEASE MRP PROTEIN SUBUNIT RMP1"/>
    <property type="match status" value="1"/>
</dbReference>
<feature type="region of interest" description="Disordered" evidence="1">
    <location>
        <begin position="179"/>
        <end position="217"/>
    </location>
</feature>
<dbReference type="GO" id="GO:0000294">
    <property type="term" value="P:nuclear-transcribed mRNA catabolic process, RNase MRP-dependent"/>
    <property type="evidence" value="ECO:0007669"/>
    <property type="project" value="TreeGrafter"/>
</dbReference>
<feature type="region of interest" description="Disordered" evidence="1">
    <location>
        <begin position="1"/>
        <end position="21"/>
    </location>
</feature>
<accession>A0AAN7CY70</accession>
<evidence type="ECO:0000313" key="3">
    <source>
        <dbReference type="EMBL" id="KAK4250530.1"/>
    </source>
</evidence>
<comment type="caution">
    <text evidence="3">The sequence shown here is derived from an EMBL/GenBank/DDBJ whole genome shotgun (WGS) entry which is preliminary data.</text>
</comment>
<sequence>MSQPLEPRGEGGESEALSDPAAATAAITAALASLSPALELLERFHHRNRNQHRTSRWWAPADMLRRHMRKILGELEAALGEAERIERRRARTAAGATMKKGKEKDMHVGGRRKESGGPGEKLTEVVVKRATYLRGQLGPGAYLAFTQLAADRQFAHLGLMLLGVLAQVDQAVAPFAPAAREAPGTPKQMAMDAPLSRRDRDGPVDVSQGQGSDTAMDIDVGVAVSREEVMASIERDQSPKISASTPVLRFPSSSGPTGSAGQAHTRSISLPINPPAHQISPASEGLATRTEPASKRSSVNPVPETKPKKKKTRKGDEFDDIFGELDGKSKKPKKKKRKKGDEFDDIFGGL</sequence>
<evidence type="ECO:0000313" key="4">
    <source>
        <dbReference type="Proteomes" id="UP001303647"/>
    </source>
</evidence>
<feature type="region of interest" description="Disordered" evidence="1">
    <location>
        <begin position="233"/>
        <end position="350"/>
    </location>
</feature>
<proteinExistence type="predicted"/>
<evidence type="ECO:0000256" key="1">
    <source>
        <dbReference type="SAM" id="MobiDB-lite"/>
    </source>
</evidence>
<dbReference type="InterPro" id="IPR047205">
    <property type="entry name" value="RMP1"/>
</dbReference>
<dbReference type="GO" id="GO:0042134">
    <property type="term" value="F:rRNA primary transcript binding"/>
    <property type="evidence" value="ECO:0007669"/>
    <property type="project" value="InterPro"/>
</dbReference>
<gene>
    <name evidence="3" type="ORF">C7999DRAFT_28867</name>
</gene>
<dbReference type="EMBL" id="MU857612">
    <property type="protein sequence ID" value="KAK4250530.1"/>
    <property type="molecule type" value="Genomic_DNA"/>
</dbReference>
<reference evidence="3" key="2">
    <citation type="submission" date="2023-05" db="EMBL/GenBank/DDBJ databases">
        <authorList>
            <consortium name="Lawrence Berkeley National Laboratory"/>
            <person name="Steindorff A."/>
            <person name="Hensen N."/>
            <person name="Bonometti L."/>
            <person name="Westerberg I."/>
            <person name="Brannstrom I.O."/>
            <person name="Guillou S."/>
            <person name="Cros-Aarteil S."/>
            <person name="Calhoun S."/>
            <person name="Haridas S."/>
            <person name="Kuo A."/>
            <person name="Mondo S."/>
            <person name="Pangilinan J."/>
            <person name="Riley R."/>
            <person name="Labutti K."/>
            <person name="Andreopoulos B."/>
            <person name="Lipzen A."/>
            <person name="Chen C."/>
            <person name="Yanf M."/>
            <person name="Daum C."/>
            <person name="Ng V."/>
            <person name="Clum A."/>
            <person name="Ohm R."/>
            <person name="Martin F."/>
            <person name="Silar P."/>
            <person name="Natvig D."/>
            <person name="Lalanne C."/>
            <person name="Gautier V."/>
            <person name="Ament-Velasquez S.L."/>
            <person name="Kruys A."/>
            <person name="Hutchinson M.I."/>
            <person name="Powell A.J."/>
            <person name="Barry K."/>
            <person name="Miller A.N."/>
            <person name="Grigoriev I.V."/>
            <person name="Debuchy R."/>
            <person name="Gladieux P."/>
            <person name="Thoren M.H."/>
            <person name="Johannesson H."/>
        </authorList>
    </citation>
    <scope>NUCLEOTIDE SEQUENCE</scope>
    <source>
        <strain evidence="3">CBS 359.72</strain>
    </source>
</reference>
<reference evidence="3" key="1">
    <citation type="journal article" date="2023" name="Mol. Phylogenet. Evol.">
        <title>Genome-scale phylogeny and comparative genomics of the fungal order Sordariales.</title>
        <authorList>
            <person name="Hensen N."/>
            <person name="Bonometti L."/>
            <person name="Westerberg I."/>
            <person name="Brannstrom I.O."/>
            <person name="Guillou S."/>
            <person name="Cros-Aarteil S."/>
            <person name="Calhoun S."/>
            <person name="Haridas S."/>
            <person name="Kuo A."/>
            <person name="Mondo S."/>
            <person name="Pangilinan J."/>
            <person name="Riley R."/>
            <person name="LaButti K."/>
            <person name="Andreopoulos B."/>
            <person name="Lipzen A."/>
            <person name="Chen C."/>
            <person name="Yan M."/>
            <person name="Daum C."/>
            <person name="Ng V."/>
            <person name="Clum A."/>
            <person name="Steindorff A."/>
            <person name="Ohm R.A."/>
            <person name="Martin F."/>
            <person name="Silar P."/>
            <person name="Natvig D.O."/>
            <person name="Lalanne C."/>
            <person name="Gautier V."/>
            <person name="Ament-Velasquez S.L."/>
            <person name="Kruys A."/>
            <person name="Hutchinson M.I."/>
            <person name="Powell A.J."/>
            <person name="Barry K."/>
            <person name="Miller A.N."/>
            <person name="Grigoriev I.V."/>
            <person name="Debuchy R."/>
            <person name="Gladieux P."/>
            <person name="Hiltunen Thoren M."/>
            <person name="Johannesson H."/>
        </authorList>
    </citation>
    <scope>NUCLEOTIDE SEQUENCE</scope>
    <source>
        <strain evidence="3">CBS 359.72</strain>
    </source>
</reference>
<dbReference type="InterPro" id="IPR047204">
    <property type="entry name" value="RMP1_RBD"/>
</dbReference>
<dbReference type="PANTHER" id="PTHR37792:SF1">
    <property type="entry name" value="RIBONUCLEASE MRP PROTEIN SUBUNIT RMP1"/>
    <property type="match status" value="1"/>
</dbReference>
<dbReference type="GO" id="GO:0000172">
    <property type="term" value="C:ribonuclease MRP complex"/>
    <property type="evidence" value="ECO:0007669"/>
    <property type="project" value="InterPro"/>
</dbReference>
<dbReference type="AlphaFoldDB" id="A0AAN7CY70"/>
<organism evidence="3 4">
    <name type="scientific">Corynascus novoguineensis</name>
    <dbReference type="NCBI Taxonomy" id="1126955"/>
    <lineage>
        <taxon>Eukaryota</taxon>
        <taxon>Fungi</taxon>
        <taxon>Dikarya</taxon>
        <taxon>Ascomycota</taxon>
        <taxon>Pezizomycotina</taxon>
        <taxon>Sordariomycetes</taxon>
        <taxon>Sordariomycetidae</taxon>
        <taxon>Sordariales</taxon>
        <taxon>Chaetomiaceae</taxon>
        <taxon>Corynascus</taxon>
    </lineage>
</organism>
<keyword evidence="4" id="KW-1185">Reference proteome</keyword>
<name>A0AAN7CY70_9PEZI</name>
<dbReference type="Proteomes" id="UP001303647">
    <property type="component" value="Unassembled WGS sequence"/>
</dbReference>
<dbReference type="CDD" id="cd22573">
    <property type="entry name" value="RMP1_RBD"/>
    <property type="match status" value="1"/>
</dbReference>